<keyword evidence="3" id="KW-1185">Reference proteome</keyword>
<proteinExistence type="predicted"/>
<name>A0A640KWP9_LEITA</name>
<gene>
    <name evidence="2" type="ORF">LtaPh_3656800</name>
</gene>
<dbReference type="EMBL" id="BLBS01000057">
    <property type="protein sequence ID" value="GET93651.1"/>
    <property type="molecule type" value="Genomic_DNA"/>
</dbReference>
<dbReference type="Proteomes" id="UP000419144">
    <property type="component" value="Unassembled WGS sequence"/>
</dbReference>
<comment type="caution">
    <text evidence="2">The sequence shown here is derived from an EMBL/GenBank/DDBJ whole genome shotgun (WGS) entry which is preliminary data.</text>
</comment>
<dbReference type="GO" id="GO:0099122">
    <property type="term" value="F:RNA polymerase II C-terminal domain binding"/>
    <property type="evidence" value="ECO:0007669"/>
    <property type="project" value="InterPro"/>
</dbReference>
<protein>
    <recommendedName>
        <fullName evidence="1">PCIF1 WW domain-containing protein</fullName>
    </recommendedName>
</protein>
<feature type="domain" description="PCIF1 WW" evidence="1">
    <location>
        <begin position="493"/>
        <end position="569"/>
    </location>
</feature>
<feature type="domain" description="PCIF1 WW" evidence="1">
    <location>
        <begin position="348"/>
        <end position="445"/>
    </location>
</feature>
<accession>A0A640KWP9</accession>
<sequence>MQSTLEEILRYRAALAVQEELERLCKEHLPTSPLLDTRGLLPSAIFEGHQNLAATIAHPSDAQHLKCSQQTREWVHPILDVHRQADVVEVSQAATTAATRLRLVGMQCVQGDILGVVVPAEFMAGASTNTCAQASPRAVSVKNLRLAVPEPFYHDALLPALEAIEPHRASKTLLDLWLNKLCGAANKMETSFNQKRKTAWKMTDEATYIFYTARKKLAERIGTVRMHNSQLIGERPWELKVHLQSGDVHLLEELSSLSTSTDSSGGSTLTAVVIDLVGRAVDCSEWVSLREWLTLSTPAHGESLALQEQSGVEWTVLPDTALRLRIPIRPAVVLRLHARYVARQPAKMSAGEDSFLHALARLLLRYHGLCGGRMETEAGCQAAVPPSVMDVFEHHRHGSLSPQRPTVVVECFASPFNATRPFFFSVFHDTDTAFGSLGNFFACGDVAACVTAADAAAGPLCRMAKTQEEPSTPCPSDDDVSTGSLALKPDRLLRLECNPPFIHTVIAAAFAHLLRWLESTSSTTAVSILIIIPDSEQAHAAKVRATIEESRFCRWVRSLPPPESLYVHGADHHEHSSAKECSLSLGGWKRPRDSNGAPTHPSLLAVNADSLVRLSCPTRLIIVQDDKAEHACSGATIGADVCAVWSRLSRLVSSATR</sequence>
<dbReference type="VEuPathDB" id="TriTrypDB:LtaPh_3656800"/>
<evidence type="ECO:0000313" key="2">
    <source>
        <dbReference type="EMBL" id="GET93651.1"/>
    </source>
</evidence>
<dbReference type="OrthoDB" id="193787at2759"/>
<dbReference type="GO" id="GO:0016422">
    <property type="term" value="F:mRNA (2'-O-methyladenosine-N6-)-methyltransferase activity"/>
    <property type="evidence" value="ECO:0007669"/>
    <property type="project" value="InterPro"/>
</dbReference>
<organism evidence="2 3">
    <name type="scientific">Leishmania tarentolae</name>
    <name type="common">Sauroleishmania tarentolae</name>
    <dbReference type="NCBI Taxonomy" id="5689"/>
    <lineage>
        <taxon>Eukaryota</taxon>
        <taxon>Discoba</taxon>
        <taxon>Euglenozoa</taxon>
        <taxon>Kinetoplastea</taxon>
        <taxon>Metakinetoplastina</taxon>
        <taxon>Trypanosomatida</taxon>
        <taxon>Trypanosomatidae</taxon>
        <taxon>Leishmaniinae</taxon>
        <taxon>Leishmania</taxon>
        <taxon>lizard Leishmania</taxon>
    </lineage>
</organism>
<dbReference type="AlphaFoldDB" id="A0A640KWP9"/>
<dbReference type="InterPro" id="IPR022035">
    <property type="entry name" value="PCIF1_WW"/>
</dbReference>
<dbReference type="PANTHER" id="PTHR21727:SF0">
    <property type="entry name" value="MRNA (2'-O-METHYLADENOSINE-N(6)-)-METHYLTRANSFERASE"/>
    <property type="match status" value="1"/>
</dbReference>
<dbReference type="Pfam" id="PF12237">
    <property type="entry name" value="PCIF1_WW"/>
    <property type="match status" value="2"/>
</dbReference>
<reference evidence="2" key="1">
    <citation type="submission" date="2019-11" db="EMBL/GenBank/DDBJ databases">
        <title>Leishmania tarentolae CDS.</title>
        <authorList>
            <person name="Goto Y."/>
            <person name="Yamagishi J."/>
        </authorList>
    </citation>
    <scope>NUCLEOTIDE SEQUENCE [LARGE SCALE GENOMIC DNA]</scope>
    <source>
        <strain evidence="2">Parrot Tar II</strain>
    </source>
</reference>
<dbReference type="PANTHER" id="PTHR21727">
    <property type="entry name" value="PHOSPHORYLATED CTD INTERACTING FACTOR 1"/>
    <property type="match status" value="1"/>
</dbReference>
<evidence type="ECO:0000259" key="1">
    <source>
        <dbReference type="Pfam" id="PF12237"/>
    </source>
</evidence>
<dbReference type="InterPro" id="IPR039881">
    <property type="entry name" value="PCIF1-like"/>
</dbReference>
<evidence type="ECO:0000313" key="3">
    <source>
        <dbReference type="Proteomes" id="UP000419144"/>
    </source>
</evidence>